<reference evidence="2" key="1">
    <citation type="journal article" date="2014" name="Int. J. Syst. Evol. Microbiol.">
        <title>Complete genome sequence of Corynebacterium casei LMG S-19264T (=DSM 44701T), isolated from a smear-ripened cheese.</title>
        <authorList>
            <consortium name="US DOE Joint Genome Institute (JGI-PGF)"/>
            <person name="Walter F."/>
            <person name="Albersmeier A."/>
            <person name="Kalinowski J."/>
            <person name="Ruckert C."/>
        </authorList>
    </citation>
    <scope>NUCLEOTIDE SEQUENCE</scope>
    <source>
        <strain evidence="2">CGMCC 1.15388</strain>
    </source>
</reference>
<dbReference type="Proteomes" id="UP000633136">
    <property type="component" value="Unassembled WGS sequence"/>
</dbReference>
<evidence type="ECO:0000313" key="3">
    <source>
        <dbReference type="Proteomes" id="UP000633136"/>
    </source>
</evidence>
<sequence>MTDRDSWSLRCPGRMLSSHLSETATDAEAAPSSTRGDLVVRRRLRRAGTGMFDAGALLLSACAGDDPEARATPGPDQGSSPETPPEGSEAQQQEEGSSTLNRGMAPKVPEYFQVAPIDHSSSLPRVVTASSRCE</sequence>
<evidence type="ECO:0000313" key="2">
    <source>
        <dbReference type="EMBL" id="GGE73133.1"/>
    </source>
</evidence>
<evidence type="ECO:0000256" key="1">
    <source>
        <dbReference type="SAM" id="MobiDB-lite"/>
    </source>
</evidence>
<gene>
    <name evidence="2" type="ORF">GCM10011401_20260</name>
</gene>
<protein>
    <submittedName>
        <fullName evidence="2">Uncharacterized protein</fullName>
    </submittedName>
</protein>
<comment type="caution">
    <text evidence="2">The sequence shown here is derived from an EMBL/GenBank/DDBJ whole genome shotgun (WGS) entry which is preliminary data.</text>
</comment>
<organism evidence="2 3">
    <name type="scientific">Nesterenkonia cremea</name>
    <dbReference type="NCBI Taxonomy" id="1882340"/>
    <lineage>
        <taxon>Bacteria</taxon>
        <taxon>Bacillati</taxon>
        <taxon>Actinomycetota</taxon>
        <taxon>Actinomycetes</taxon>
        <taxon>Micrococcales</taxon>
        <taxon>Micrococcaceae</taxon>
        <taxon>Nesterenkonia</taxon>
    </lineage>
</organism>
<name>A0A917AU98_9MICC</name>
<dbReference type="AlphaFoldDB" id="A0A917AU98"/>
<proteinExistence type="predicted"/>
<feature type="compositionally biased region" description="Polar residues" evidence="1">
    <location>
        <begin position="119"/>
        <end position="134"/>
    </location>
</feature>
<keyword evidence="3" id="KW-1185">Reference proteome</keyword>
<accession>A0A917AU98</accession>
<feature type="region of interest" description="Disordered" evidence="1">
    <location>
        <begin position="1"/>
        <end position="36"/>
    </location>
</feature>
<reference evidence="2" key="2">
    <citation type="submission" date="2020-09" db="EMBL/GenBank/DDBJ databases">
        <authorList>
            <person name="Sun Q."/>
            <person name="Zhou Y."/>
        </authorList>
    </citation>
    <scope>NUCLEOTIDE SEQUENCE</scope>
    <source>
        <strain evidence="2">CGMCC 1.15388</strain>
    </source>
</reference>
<feature type="compositionally biased region" description="Low complexity" evidence="1">
    <location>
        <begin position="86"/>
        <end position="98"/>
    </location>
</feature>
<feature type="region of interest" description="Disordered" evidence="1">
    <location>
        <begin position="63"/>
        <end position="134"/>
    </location>
</feature>
<dbReference type="EMBL" id="BMIS01000009">
    <property type="protein sequence ID" value="GGE73133.1"/>
    <property type="molecule type" value="Genomic_DNA"/>
</dbReference>